<evidence type="ECO:0000259" key="6">
    <source>
        <dbReference type="PROSITE" id="PS50011"/>
    </source>
</evidence>
<dbReference type="InterPro" id="IPR008271">
    <property type="entry name" value="Ser/Thr_kinase_AS"/>
</dbReference>
<dbReference type="SMART" id="SM00220">
    <property type="entry name" value="S_TKc"/>
    <property type="match status" value="1"/>
</dbReference>
<dbReference type="EMBL" id="SNRW01000201">
    <property type="protein sequence ID" value="KAA6402684.1"/>
    <property type="molecule type" value="Genomic_DNA"/>
</dbReference>
<dbReference type="InterPro" id="IPR011009">
    <property type="entry name" value="Kinase-like_dom_sf"/>
</dbReference>
<reference evidence="7 8" key="1">
    <citation type="submission" date="2019-03" db="EMBL/GenBank/DDBJ databases">
        <title>Single cell metagenomics reveals metabolic interactions within the superorganism composed of flagellate Streblomastix strix and complex community of Bacteroidetes bacteria on its surface.</title>
        <authorList>
            <person name="Treitli S.C."/>
            <person name="Kolisko M."/>
            <person name="Husnik F."/>
            <person name="Keeling P."/>
            <person name="Hampl V."/>
        </authorList>
    </citation>
    <scope>NUCLEOTIDE SEQUENCE [LARGE SCALE GENOMIC DNA]</scope>
    <source>
        <strain evidence="7">ST1C</strain>
    </source>
</reference>
<dbReference type="Gene3D" id="1.10.510.10">
    <property type="entry name" value="Transferase(Phosphotransferase) domain 1"/>
    <property type="match status" value="1"/>
</dbReference>
<name>A0A5J4X638_9EUKA</name>
<dbReference type="InterPro" id="IPR050660">
    <property type="entry name" value="NEK_Ser/Thr_kinase"/>
</dbReference>
<dbReference type="PANTHER" id="PTHR43671">
    <property type="entry name" value="SERINE/THREONINE-PROTEIN KINASE NEK"/>
    <property type="match status" value="1"/>
</dbReference>
<accession>A0A5J4X638</accession>
<evidence type="ECO:0000256" key="3">
    <source>
        <dbReference type="ARBA" id="ARBA00022777"/>
    </source>
</evidence>
<gene>
    <name evidence="7" type="ORF">EZS28_001785</name>
</gene>
<dbReference type="InterPro" id="IPR000719">
    <property type="entry name" value="Prot_kinase_dom"/>
</dbReference>
<dbReference type="PROSITE" id="PS50011">
    <property type="entry name" value="PROTEIN_KINASE_DOM"/>
    <property type="match status" value="1"/>
</dbReference>
<evidence type="ECO:0000313" key="8">
    <source>
        <dbReference type="Proteomes" id="UP000324800"/>
    </source>
</evidence>
<proteinExistence type="predicted"/>
<keyword evidence="2" id="KW-0547">Nucleotide-binding</keyword>
<keyword evidence="4" id="KW-0067">ATP-binding</keyword>
<feature type="domain" description="Protein kinase" evidence="6">
    <location>
        <begin position="1"/>
        <end position="154"/>
    </location>
</feature>
<comment type="caution">
    <text evidence="7">The sequence shown here is derived from an EMBL/GenBank/DDBJ whole genome shotgun (WGS) entry which is preliminary data.</text>
</comment>
<evidence type="ECO:0000313" key="7">
    <source>
        <dbReference type="EMBL" id="KAA6402684.1"/>
    </source>
</evidence>
<dbReference type="GO" id="GO:0005524">
    <property type="term" value="F:ATP binding"/>
    <property type="evidence" value="ECO:0007669"/>
    <property type="project" value="UniProtKB-KW"/>
</dbReference>
<protein>
    <recommendedName>
        <fullName evidence="6">Protein kinase domain-containing protein</fullName>
    </recommendedName>
</protein>
<evidence type="ECO:0000256" key="4">
    <source>
        <dbReference type="ARBA" id="ARBA00022840"/>
    </source>
</evidence>
<evidence type="ECO:0000256" key="1">
    <source>
        <dbReference type="ARBA" id="ARBA00022679"/>
    </source>
</evidence>
<sequence length="154" mass="17498">MVYALHSLHQMDIIHRDLKPENVFLTGQNHVKLGDFGLARIALSTQLYYTRVGGTTIYFAPELLEEENEDSDSSGSDSQNNIDKRSKNIITQTKESDMFSLGEICYELITLKHPFAGKSGKVTNKRIRKCIPKQLPHRISESLKQVVMMMLSKV</sequence>
<keyword evidence="1" id="KW-0808">Transferase</keyword>
<organism evidence="7 8">
    <name type="scientific">Streblomastix strix</name>
    <dbReference type="NCBI Taxonomy" id="222440"/>
    <lineage>
        <taxon>Eukaryota</taxon>
        <taxon>Metamonada</taxon>
        <taxon>Preaxostyla</taxon>
        <taxon>Oxymonadida</taxon>
        <taxon>Streblomastigidae</taxon>
        <taxon>Streblomastix</taxon>
    </lineage>
</organism>
<keyword evidence="3" id="KW-0418">Kinase</keyword>
<dbReference type="OrthoDB" id="4062651at2759"/>
<evidence type="ECO:0000256" key="5">
    <source>
        <dbReference type="SAM" id="MobiDB-lite"/>
    </source>
</evidence>
<evidence type="ECO:0000256" key="2">
    <source>
        <dbReference type="ARBA" id="ARBA00022741"/>
    </source>
</evidence>
<dbReference type="PROSITE" id="PS00108">
    <property type="entry name" value="PROTEIN_KINASE_ST"/>
    <property type="match status" value="1"/>
</dbReference>
<dbReference type="AlphaFoldDB" id="A0A5J4X638"/>
<feature type="region of interest" description="Disordered" evidence="5">
    <location>
        <begin position="67"/>
        <end position="87"/>
    </location>
</feature>
<dbReference type="Proteomes" id="UP000324800">
    <property type="component" value="Unassembled WGS sequence"/>
</dbReference>
<dbReference type="GO" id="GO:0004674">
    <property type="term" value="F:protein serine/threonine kinase activity"/>
    <property type="evidence" value="ECO:0007669"/>
    <property type="project" value="TreeGrafter"/>
</dbReference>
<dbReference type="SUPFAM" id="SSF56112">
    <property type="entry name" value="Protein kinase-like (PK-like)"/>
    <property type="match status" value="1"/>
</dbReference>
<dbReference type="PANTHER" id="PTHR43671:SF103">
    <property type="entry name" value="KINASE, PUTATIVE-RELATED"/>
    <property type="match status" value="1"/>
</dbReference>
<dbReference type="Pfam" id="PF00069">
    <property type="entry name" value="Pkinase"/>
    <property type="match status" value="1"/>
</dbReference>